<sequence length="131" mass="15188">MKNFPIDDFQTIVDDVLIRHRSILDILTKLQESTAKINRAVAKSATYCGCIRIHGERQEIPMDVSYSQLKSYMKDHVDGEFCDICKEKIEHELSTNFFYLTALCNVFDINIEEMLAKYNEQLKTLGKYGLL</sequence>
<evidence type="ECO:0000313" key="2">
    <source>
        <dbReference type="Proteomes" id="UP001314796"/>
    </source>
</evidence>
<protein>
    <recommendedName>
        <fullName evidence="3">DUF1573 domain-containing protein</fullName>
    </recommendedName>
</protein>
<gene>
    <name evidence="1" type="ORF">JOC73_001907</name>
</gene>
<evidence type="ECO:0000313" key="1">
    <source>
        <dbReference type="EMBL" id="MBM7615338.1"/>
    </source>
</evidence>
<dbReference type="Gene3D" id="1.10.287.1080">
    <property type="entry name" value="MazG-like"/>
    <property type="match status" value="1"/>
</dbReference>
<organism evidence="1 2">
    <name type="scientific">Alkaliphilus hydrothermalis</name>
    <dbReference type="NCBI Taxonomy" id="1482730"/>
    <lineage>
        <taxon>Bacteria</taxon>
        <taxon>Bacillati</taxon>
        <taxon>Bacillota</taxon>
        <taxon>Clostridia</taxon>
        <taxon>Peptostreptococcales</taxon>
        <taxon>Natronincolaceae</taxon>
        <taxon>Alkaliphilus</taxon>
    </lineage>
</organism>
<proteinExistence type="predicted"/>
<comment type="caution">
    <text evidence="1">The sequence shown here is derived from an EMBL/GenBank/DDBJ whole genome shotgun (WGS) entry which is preliminary data.</text>
</comment>
<accession>A0ABS2NQU7</accession>
<reference evidence="1 2" key="1">
    <citation type="submission" date="2021-01" db="EMBL/GenBank/DDBJ databases">
        <title>Genomic Encyclopedia of Type Strains, Phase IV (KMG-IV): sequencing the most valuable type-strain genomes for metagenomic binning, comparative biology and taxonomic classification.</title>
        <authorList>
            <person name="Goeker M."/>
        </authorList>
    </citation>
    <scope>NUCLEOTIDE SEQUENCE [LARGE SCALE GENOMIC DNA]</scope>
    <source>
        <strain evidence="1 2">DSM 25890</strain>
    </source>
</reference>
<dbReference type="RefSeq" id="WP_204402419.1">
    <property type="nucleotide sequence ID" value="NZ_JAFBEE010000011.1"/>
</dbReference>
<dbReference type="Proteomes" id="UP001314796">
    <property type="component" value="Unassembled WGS sequence"/>
</dbReference>
<evidence type="ECO:0008006" key="3">
    <source>
        <dbReference type="Google" id="ProtNLM"/>
    </source>
</evidence>
<name>A0ABS2NQU7_9FIRM</name>
<keyword evidence="2" id="KW-1185">Reference proteome</keyword>
<dbReference type="EMBL" id="JAFBEE010000011">
    <property type="protein sequence ID" value="MBM7615338.1"/>
    <property type="molecule type" value="Genomic_DNA"/>
</dbReference>